<dbReference type="GeneID" id="95356417"/>
<proteinExistence type="predicted"/>
<reference evidence="6" key="2">
    <citation type="submission" date="2020-09" db="EMBL/GenBank/DDBJ databases">
        <authorList>
            <person name="Sun Q."/>
            <person name="Ohkuma M."/>
        </authorList>
    </citation>
    <scope>NUCLEOTIDE SEQUENCE</scope>
    <source>
        <strain evidence="6">JCM 4646</strain>
    </source>
</reference>
<feature type="domain" description="TauD/TfdA-like" evidence="5">
    <location>
        <begin position="43"/>
        <end position="289"/>
    </location>
</feature>
<keyword evidence="2" id="KW-0560">Oxidoreductase</keyword>
<evidence type="ECO:0000256" key="1">
    <source>
        <dbReference type="ARBA" id="ARBA00001954"/>
    </source>
</evidence>
<dbReference type="GO" id="GO:0016491">
    <property type="term" value="F:oxidoreductase activity"/>
    <property type="evidence" value="ECO:0007669"/>
    <property type="project" value="UniProtKB-KW"/>
</dbReference>
<dbReference type="SUPFAM" id="SSF51197">
    <property type="entry name" value="Clavaminate synthase-like"/>
    <property type="match status" value="1"/>
</dbReference>
<evidence type="ECO:0000256" key="3">
    <source>
        <dbReference type="ARBA" id="ARBA00023004"/>
    </source>
</evidence>
<protein>
    <recommendedName>
        <fullName evidence="5">TauD/TfdA-like domain-containing protein</fullName>
    </recommendedName>
</protein>
<evidence type="ECO:0000313" key="6">
    <source>
        <dbReference type="EMBL" id="GHH80473.1"/>
    </source>
</evidence>
<dbReference type="EMBL" id="BNBO01000047">
    <property type="protein sequence ID" value="GHH80473.1"/>
    <property type="molecule type" value="Genomic_DNA"/>
</dbReference>
<reference evidence="6" key="1">
    <citation type="journal article" date="2014" name="Int. J. Syst. Evol. Microbiol.">
        <title>Complete genome sequence of Corynebacterium casei LMG S-19264T (=DSM 44701T), isolated from a smear-ripened cheese.</title>
        <authorList>
            <consortium name="US DOE Joint Genome Institute (JGI-PGF)"/>
            <person name="Walter F."/>
            <person name="Albersmeier A."/>
            <person name="Kalinowski J."/>
            <person name="Ruckert C."/>
        </authorList>
    </citation>
    <scope>NUCLEOTIDE SEQUENCE</scope>
    <source>
        <strain evidence="6">JCM 4646</strain>
    </source>
</reference>
<keyword evidence="3" id="KW-0408">Iron</keyword>
<evidence type="ECO:0000256" key="4">
    <source>
        <dbReference type="ARBA" id="ARBA00023194"/>
    </source>
</evidence>
<keyword evidence="7" id="KW-1185">Reference proteome</keyword>
<name>A0A919L1I3_9ACTN</name>
<dbReference type="RefSeq" id="WP_190214133.1">
    <property type="nucleotide sequence ID" value="NZ_BNBO01000047.1"/>
</dbReference>
<evidence type="ECO:0000259" key="5">
    <source>
        <dbReference type="Pfam" id="PF02668"/>
    </source>
</evidence>
<keyword evidence="4" id="KW-0045">Antibiotic biosynthesis</keyword>
<comment type="cofactor">
    <cofactor evidence="1">
        <name>Fe(2+)</name>
        <dbReference type="ChEBI" id="CHEBI:29033"/>
    </cofactor>
</comment>
<dbReference type="InterPro" id="IPR042098">
    <property type="entry name" value="TauD-like_sf"/>
</dbReference>
<dbReference type="PANTHER" id="PTHR10696:SF56">
    <property type="entry name" value="TAUD_TFDA-LIKE DOMAIN-CONTAINING PROTEIN"/>
    <property type="match status" value="1"/>
</dbReference>
<sequence length="296" mass="30889">MSPVAFASGQLDAFLAATASTGRRGLPAFPTDLPAPLRLDSYRLTAAETVRLGERVREAGFAVIDVAEEPTEQHLTLLAARLGLGDPFVPPIYRRPGAVTVAHSGVSTLTATADGVAHPAVSANGQGLHVDGLLQPIGTVRTSVLLCARPAAKGGISTLFNSTAAFWHLAGEDPQAAETLMGAGVLTRTANVNDSTDRTTGPAFAVVDGQLLARYSRDGNDAWNLAPGQDAALERALEAMDALARPGSPYAAELTLTAGQGLIFANSRLCHGRTAYQDDPATPRRMLRGLFTQNIA</sequence>
<dbReference type="PANTHER" id="PTHR10696">
    <property type="entry name" value="GAMMA-BUTYROBETAINE HYDROXYLASE-RELATED"/>
    <property type="match status" value="1"/>
</dbReference>
<dbReference type="Pfam" id="PF02668">
    <property type="entry name" value="TauD"/>
    <property type="match status" value="1"/>
</dbReference>
<evidence type="ECO:0000256" key="2">
    <source>
        <dbReference type="ARBA" id="ARBA00023002"/>
    </source>
</evidence>
<gene>
    <name evidence="6" type="ORF">GCM10018781_60970</name>
</gene>
<dbReference type="InterPro" id="IPR050411">
    <property type="entry name" value="AlphaKG_dependent_hydroxylases"/>
</dbReference>
<dbReference type="Gene3D" id="3.60.130.10">
    <property type="entry name" value="Clavaminate synthase-like"/>
    <property type="match status" value="1"/>
</dbReference>
<comment type="caution">
    <text evidence="6">The sequence shown here is derived from an EMBL/GenBank/DDBJ whole genome shotgun (WGS) entry which is preliminary data.</text>
</comment>
<dbReference type="InterPro" id="IPR003819">
    <property type="entry name" value="TauD/TfdA-like"/>
</dbReference>
<accession>A0A919L1I3</accession>
<organism evidence="6 7">
    <name type="scientific">Kitasatospora indigofera</name>
    <dbReference type="NCBI Taxonomy" id="67307"/>
    <lineage>
        <taxon>Bacteria</taxon>
        <taxon>Bacillati</taxon>
        <taxon>Actinomycetota</taxon>
        <taxon>Actinomycetes</taxon>
        <taxon>Kitasatosporales</taxon>
        <taxon>Streptomycetaceae</taxon>
        <taxon>Kitasatospora</taxon>
    </lineage>
</organism>
<dbReference type="AlphaFoldDB" id="A0A919L1I3"/>
<evidence type="ECO:0000313" key="7">
    <source>
        <dbReference type="Proteomes" id="UP000617734"/>
    </source>
</evidence>
<dbReference type="GO" id="GO:0017000">
    <property type="term" value="P:antibiotic biosynthetic process"/>
    <property type="evidence" value="ECO:0007669"/>
    <property type="project" value="UniProtKB-KW"/>
</dbReference>
<dbReference type="Proteomes" id="UP000617734">
    <property type="component" value="Unassembled WGS sequence"/>
</dbReference>